<name>A0A4W5LYY2_9TELE</name>
<dbReference type="GO" id="GO:0019674">
    <property type="term" value="P:NAD+ metabolic process"/>
    <property type="evidence" value="ECO:0007669"/>
    <property type="project" value="InterPro"/>
</dbReference>
<organism evidence="1 2">
    <name type="scientific">Hucho hucho</name>
    <name type="common">huchen</name>
    <dbReference type="NCBI Taxonomy" id="62062"/>
    <lineage>
        <taxon>Eukaryota</taxon>
        <taxon>Metazoa</taxon>
        <taxon>Chordata</taxon>
        <taxon>Craniata</taxon>
        <taxon>Vertebrata</taxon>
        <taxon>Euteleostomi</taxon>
        <taxon>Actinopterygii</taxon>
        <taxon>Neopterygii</taxon>
        <taxon>Teleostei</taxon>
        <taxon>Protacanthopterygii</taxon>
        <taxon>Salmoniformes</taxon>
        <taxon>Salmonidae</taxon>
        <taxon>Salmoninae</taxon>
        <taxon>Hucho</taxon>
    </lineage>
</organism>
<proteinExistence type="predicted"/>
<dbReference type="GO" id="GO:0005739">
    <property type="term" value="C:mitochondrion"/>
    <property type="evidence" value="ECO:0007669"/>
    <property type="project" value="TreeGrafter"/>
</dbReference>
<accession>A0A4W5LYY2</accession>
<keyword evidence="2" id="KW-1185">Reference proteome</keyword>
<dbReference type="PANTHER" id="PTHR13158">
    <property type="match status" value="1"/>
</dbReference>
<dbReference type="Ensembl" id="ENSHHUT00000032870.1">
    <property type="protein sequence ID" value="ENSHHUP00000031566.1"/>
    <property type="gene ID" value="ENSHHUG00000020054.1"/>
</dbReference>
<dbReference type="InterPro" id="IPR017437">
    <property type="entry name" value="ATP-NAD_kinase_PpnK-typ_C"/>
</dbReference>
<dbReference type="GeneTree" id="ENSGT00390000006320"/>
<dbReference type="InterPro" id="IPR016064">
    <property type="entry name" value="NAD/diacylglycerol_kinase_sf"/>
</dbReference>
<reference evidence="2" key="1">
    <citation type="submission" date="2018-06" db="EMBL/GenBank/DDBJ databases">
        <title>Genome assembly of Danube salmon.</title>
        <authorList>
            <person name="Macqueen D.J."/>
            <person name="Gundappa M.K."/>
        </authorList>
    </citation>
    <scope>NUCLEOTIDE SEQUENCE [LARGE SCALE GENOMIC DNA]</scope>
</reference>
<dbReference type="Proteomes" id="UP000314982">
    <property type="component" value="Unassembled WGS sequence"/>
</dbReference>
<protein>
    <submittedName>
        <fullName evidence="1">Uncharacterized protein</fullName>
    </submittedName>
</protein>
<reference evidence="1" key="2">
    <citation type="submission" date="2025-08" db="UniProtKB">
        <authorList>
            <consortium name="Ensembl"/>
        </authorList>
    </citation>
    <scope>IDENTIFICATION</scope>
</reference>
<dbReference type="Gene3D" id="2.60.200.30">
    <property type="entry name" value="Probable inorganic polyphosphate/atp-NAD kinase, domain 2"/>
    <property type="match status" value="1"/>
</dbReference>
<evidence type="ECO:0000313" key="1">
    <source>
        <dbReference type="Ensembl" id="ENSHHUP00000031566.1"/>
    </source>
</evidence>
<evidence type="ECO:0000313" key="2">
    <source>
        <dbReference type="Proteomes" id="UP000314982"/>
    </source>
</evidence>
<dbReference type="SUPFAM" id="SSF111331">
    <property type="entry name" value="NAD kinase/diacylglycerol kinase-like"/>
    <property type="match status" value="1"/>
</dbReference>
<sequence length="191" mass="21211">MLALKGSSYIGLLERQHPHPQCGTHCGEYSQRDICAFLCVTHMPSLRHYRNCRGQFRASYNEISVDDRPWEKQKSSGLSICTGTGSKAWSYNINKLVEQAVEDVLRIGKAQTGLDIQLSQDFIEKVTDEYNKSLVRRKAECSSASESQSSAEYSPAVAKEVLPTGCVCARGAGTRAWWWMAGLLLSSTMVP</sequence>
<dbReference type="PANTHER" id="PTHR13158:SF5">
    <property type="entry name" value="NAD KINASE 2, MITOCHONDRIAL"/>
    <property type="match status" value="1"/>
</dbReference>
<dbReference type="GO" id="GO:0003951">
    <property type="term" value="F:NAD+ kinase activity"/>
    <property type="evidence" value="ECO:0007669"/>
    <property type="project" value="InterPro"/>
</dbReference>
<dbReference type="AlphaFoldDB" id="A0A4W5LYY2"/>
<reference evidence="1" key="3">
    <citation type="submission" date="2025-09" db="UniProtKB">
        <authorList>
            <consortium name="Ensembl"/>
        </authorList>
    </citation>
    <scope>IDENTIFICATION</scope>
</reference>